<evidence type="ECO:0000313" key="10">
    <source>
        <dbReference type="Proteomes" id="UP000271587"/>
    </source>
</evidence>
<keyword evidence="7" id="KW-0456">Lyase</keyword>
<dbReference type="GO" id="GO:0106300">
    <property type="term" value="P:protein-DNA covalent cross-linking repair"/>
    <property type="evidence" value="ECO:0007669"/>
    <property type="project" value="InterPro"/>
</dbReference>
<dbReference type="GO" id="GO:0008233">
    <property type="term" value="F:peptidase activity"/>
    <property type="evidence" value="ECO:0007669"/>
    <property type="project" value="UniProtKB-KW"/>
</dbReference>
<dbReference type="EC" id="3.4.-.-" evidence="8"/>
<protein>
    <recommendedName>
        <fullName evidence="8">Abasic site processing protein</fullName>
        <ecNumber evidence="8">3.4.-.-</ecNumber>
    </recommendedName>
</protein>
<evidence type="ECO:0000256" key="7">
    <source>
        <dbReference type="ARBA" id="ARBA00023239"/>
    </source>
</evidence>
<keyword evidence="2 8" id="KW-0645">Protease</keyword>
<keyword evidence="4 8" id="KW-0378">Hydrolase</keyword>
<evidence type="ECO:0000256" key="3">
    <source>
        <dbReference type="ARBA" id="ARBA00022763"/>
    </source>
</evidence>
<evidence type="ECO:0000256" key="6">
    <source>
        <dbReference type="ARBA" id="ARBA00023125"/>
    </source>
</evidence>
<keyword evidence="6" id="KW-0238">DNA-binding</keyword>
<evidence type="ECO:0000256" key="5">
    <source>
        <dbReference type="ARBA" id="ARBA00023124"/>
    </source>
</evidence>
<keyword evidence="3" id="KW-0227">DNA damage</keyword>
<name>A0A3G6IYV2_9CORY</name>
<dbReference type="InterPro" id="IPR003738">
    <property type="entry name" value="SRAP"/>
</dbReference>
<evidence type="ECO:0000256" key="8">
    <source>
        <dbReference type="RuleBase" id="RU364100"/>
    </source>
</evidence>
<dbReference type="RefSeq" id="WP_123933364.1">
    <property type="nucleotide sequence ID" value="NZ_CP033897.1"/>
</dbReference>
<comment type="similarity">
    <text evidence="1 8">Belongs to the SOS response-associated peptidase family.</text>
</comment>
<keyword evidence="10" id="KW-1185">Reference proteome</keyword>
<dbReference type="PANTHER" id="PTHR13604:SF0">
    <property type="entry name" value="ABASIC SITE PROCESSING PROTEIN HMCES"/>
    <property type="match status" value="1"/>
</dbReference>
<dbReference type="InterPro" id="IPR036590">
    <property type="entry name" value="SRAP-like"/>
</dbReference>
<dbReference type="GO" id="GO:0016829">
    <property type="term" value="F:lyase activity"/>
    <property type="evidence" value="ECO:0007669"/>
    <property type="project" value="UniProtKB-KW"/>
</dbReference>
<dbReference type="PANTHER" id="PTHR13604">
    <property type="entry name" value="DC12-RELATED"/>
    <property type="match status" value="1"/>
</dbReference>
<sequence>MCGRFVLFTTEDALIEATLDTTDFAKVQAPAGLPRARYNIAPTTPIPILRAIDATEASIAPARWGLFPHWKRDDSGPPLFNARAETVSEKPSFRSAFKTQRCAIPMDGYYEWHQKQPQWIRTGSLIWVAGLWDTGLDMLSATMITTGAQAPLDQVHHRMPRFLQSEEISQWLMGTAEEAAELLAPGSTEGFQITPADPAVGNVRNDYPELISSASLF</sequence>
<reference evidence="9 10" key="1">
    <citation type="submission" date="2018-11" db="EMBL/GenBank/DDBJ databases">
        <authorList>
            <person name="Kleinhagauer T."/>
            <person name="Glaeser S.P."/>
            <person name="Spergser J."/>
            <person name="Ruckert C."/>
            <person name="Kaempfer P."/>
            <person name="Busse H.-J."/>
        </authorList>
    </citation>
    <scope>NUCLEOTIDE SEQUENCE [LARGE SCALE GENOMIC DNA]</scope>
    <source>
        <strain evidence="9 10">W8</strain>
    </source>
</reference>
<dbReference type="Gene3D" id="3.90.1680.10">
    <property type="entry name" value="SOS response associated peptidase-like"/>
    <property type="match status" value="1"/>
</dbReference>
<dbReference type="GO" id="GO:0006508">
    <property type="term" value="P:proteolysis"/>
    <property type="evidence" value="ECO:0007669"/>
    <property type="project" value="UniProtKB-KW"/>
</dbReference>
<dbReference type="AlphaFoldDB" id="A0A3G6IYV2"/>
<dbReference type="EMBL" id="CP033897">
    <property type="protein sequence ID" value="AZA10882.1"/>
    <property type="molecule type" value="Genomic_DNA"/>
</dbReference>
<dbReference type="KEGG" id="cgk:CGERO_02790"/>
<dbReference type="OrthoDB" id="9782620at2"/>
<evidence type="ECO:0000313" key="9">
    <source>
        <dbReference type="EMBL" id="AZA10882.1"/>
    </source>
</evidence>
<keyword evidence="5" id="KW-0190">Covalent protein-DNA linkage</keyword>
<dbReference type="GO" id="GO:0003697">
    <property type="term" value="F:single-stranded DNA binding"/>
    <property type="evidence" value="ECO:0007669"/>
    <property type="project" value="InterPro"/>
</dbReference>
<accession>A0A3G6IYV2</accession>
<gene>
    <name evidence="9" type="primary">yedK</name>
    <name evidence="9" type="ORF">CGERO_02790</name>
</gene>
<proteinExistence type="inferred from homology"/>
<dbReference type="Proteomes" id="UP000271587">
    <property type="component" value="Chromosome"/>
</dbReference>
<dbReference type="Pfam" id="PF02586">
    <property type="entry name" value="SRAP"/>
    <property type="match status" value="1"/>
</dbReference>
<evidence type="ECO:0000256" key="1">
    <source>
        <dbReference type="ARBA" id="ARBA00008136"/>
    </source>
</evidence>
<dbReference type="SUPFAM" id="SSF143081">
    <property type="entry name" value="BB1717-like"/>
    <property type="match status" value="1"/>
</dbReference>
<evidence type="ECO:0000256" key="4">
    <source>
        <dbReference type="ARBA" id="ARBA00022801"/>
    </source>
</evidence>
<organism evidence="9 10">
    <name type="scientific">Corynebacterium gerontici</name>
    <dbReference type="NCBI Taxonomy" id="2079234"/>
    <lineage>
        <taxon>Bacteria</taxon>
        <taxon>Bacillati</taxon>
        <taxon>Actinomycetota</taxon>
        <taxon>Actinomycetes</taxon>
        <taxon>Mycobacteriales</taxon>
        <taxon>Corynebacteriaceae</taxon>
        <taxon>Corynebacterium</taxon>
    </lineage>
</organism>
<evidence type="ECO:0000256" key="2">
    <source>
        <dbReference type="ARBA" id="ARBA00022670"/>
    </source>
</evidence>